<keyword evidence="7 8" id="KW-0460">Magnesium</keyword>
<comment type="cofactor">
    <cofactor evidence="2 8">
        <name>Mg(2+)</name>
        <dbReference type="ChEBI" id="CHEBI:18420"/>
    </cofactor>
</comment>
<dbReference type="Pfam" id="PF00459">
    <property type="entry name" value="Inositol_P"/>
    <property type="match status" value="1"/>
</dbReference>
<dbReference type="InterPro" id="IPR000760">
    <property type="entry name" value="Inositol_monophosphatase-like"/>
</dbReference>
<dbReference type="Proteomes" id="UP001595711">
    <property type="component" value="Unassembled WGS sequence"/>
</dbReference>
<protein>
    <recommendedName>
        <fullName evidence="8">Inositol-1-monophosphatase</fullName>
        <ecNumber evidence="8">3.1.3.25</ecNumber>
    </recommendedName>
</protein>
<dbReference type="PROSITE" id="PS00629">
    <property type="entry name" value="IMP_1"/>
    <property type="match status" value="1"/>
</dbReference>
<evidence type="ECO:0000313" key="9">
    <source>
        <dbReference type="EMBL" id="MFC3676381.1"/>
    </source>
</evidence>
<proteinExistence type="inferred from homology"/>
<dbReference type="PRINTS" id="PR00378">
    <property type="entry name" value="LIIMPHPHTASE"/>
</dbReference>
<comment type="catalytic activity">
    <reaction evidence="1 8">
        <text>a myo-inositol phosphate + H2O = myo-inositol + phosphate</text>
        <dbReference type="Rhea" id="RHEA:24056"/>
        <dbReference type="ChEBI" id="CHEBI:15377"/>
        <dbReference type="ChEBI" id="CHEBI:17268"/>
        <dbReference type="ChEBI" id="CHEBI:43474"/>
        <dbReference type="ChEBI" id="CHEBI:84139"/>
        <dbReference type="EC" id="3.1.3.25"/>
    </reaction>
</comment>
<evidence type="ECO:0000256" key="8">
    <source>
        <dbReference type="RuleBase" id="RU364068"/>
    </source>
</evidence>
<evidence type="ECO:0000256" key="4">
    <source>
        <dbReference type="ARBA" id="ARBA00009759"/>
    </source>
</evidence>
<dbReference type="EMBL" id="JBHRYJ010000002">
    <property type="protein sequence ID" value="MFC3676381.1"/>
    <property type="molecule type" value="Genomic_DNA"/>
</dbReference>
<dbReference type="PRINTS" id="PR00377">
    <property type="entry name" value="IMPHPHTASES"/>
</dbReference>
<keyword evidence="5 8" id="KW-0479">Metal-binding</keyword>
<dbReference type="PANTHER" id="PTHR20854:SF4">
    <property type="entry name" value="INOSITOL-1-MONOPHOSPHATASE-RELATED"/>
    <property type="match status" value="1"/>
</dbReference>
<evidence type="ECO:0000256" key="5">
    <source>
        <dbReference type="ARBA" id="ARBA00022723"/>
    </source>
</evidence>
<evidence type="ECO:0000256" key="1">
    <source>
        <dbReference type="ARBA" id="ARBA00001033"/>
    </source>
</evidence>
<dbReference type="Gene3D" id="3.30.540.10">
    <property type="entry name" value="Fructose-1,6-Bisphosphatase, subunit A, domain 1"/>
    <property type="match status" value="1"/>
</dbReference>
<comment type="caution">
    <text evidence="9">The sequence shown here is derived from an EMBL/GenBank/DDBJ whole genome shotgun (WGS) entry which is preliminary data.</text>
</comment>
<dbReference type="PANTHER" id="PTHR20854">
    <property type="entry name" value="INOSITOL MONOPHOSPHATASE"/>
    <property type="match status" value="1"/>
</dbReference>
<evidence type="ECO:0000313" key="10">
    <source>
        <dbReference type="Proteomes" id="UP001595711"/>
    </source>
</evidence>
<keyword evidence="6 8" id="KW-0378">Hydrolase</keyword>
<evidence type="ECO:0000256" key="2">
    <source>
        <dbReference type="ARBA" id="ARBA00001946"/>
    </source>
</evidence>
<dbReference type="RefSeq" id="WP_379726887.1">
    <property type="nucleotide sequence ID" value="NZ_JBHRYJ010000002.1"/>
</dbReference>
<sequence>MIDMEQRLQQAEQVIREAGKLARGFYDNRGDLTIKLKGVQDFVSQADAETEDLIASRLLAAFPHDGILGEERGRRGGDTDALWVIDPIDGTANFVRGLSWWCVAIALVVHDRLELGLIYEPVADKLYTARRGHGAFCNGQPITVSSTSRLDSACLGIGMGHDEAAGPHTAMLETLLNTRCQYRRLGSGLLLLALAAEGATDGFYEARMKPWDALAGLLLVREAGGITNDYEGLGDFVRAEPVLALAPGLWDPFIAATGAALPVFETQSYPATAYSAARATGGRV</sequence>
<reference evidence="10" key="1">
    <citation type="journal article" date="2019" name="Int. J. Syst. Evol. Microbiol.">
        <title>The Global Catalogue of Microorganisms (GCM) 10K type strain sequencing project: providing services to taxonomists for standard genome sequencing and annotation.</title>
        <authorList>
            <consortium name="The Broad Institute Genomics Platform"/>
            <consortium name="The Broad Institute Genome Sequencing Center for Infectious Disease"/>
            <person name="Wu L."/>
            <person name="Ma J."/>
        </authorList>
    </citation>
    <scope>NUCLEOTIDE SEQUENCE [LARGE SCALE GENOMIC DNA]</scope>
    <source>
        <strain evidence="10">KCTC 42182</strain>
    </source>
</reference>
<dbReference type="InterPro" id="IPR020583">
    <property type="entry name" value="Inositol_monoP_metal-BS"/>
</dbReference>
<dbReference type="EC" id="3.1.3.25" evidence="8"/>
<dbReference type="InterPro" id="IPR020552">
    <property type="entry name" value="Inositol_monoPase_Li-sen"/>
</dbReference>
<evidence type="ECO:0000256" key="7">
    <source>
        <dbReference type="ARBA" id="ARBA00022842"/>
    </source>
</evidence>
<dbReference type="SUPFAM" id="SSF56655">
    <property type="entry name" value="Carbohydrate phosphatase"/>
    <property type="match status" value="1"/>
</dbReference>
<comment type="similarity">
    <text evidence="4 8">Belongs to the inositol monophosphatase superfamily.</text>
</comment>
<comment type="pathway">
    <text evidence="3">Polyol metabolism; myo-inositol biosynthesis; myo-inositol from D-glucose 6-phosphate: step 2/2.</text>
</comment>
<evidence type="ECO:0000256" key="6">
    <source>
        <dbReference type="ARBA" id="ARBA00022801"/>
    </source>
</evidence>
<dbReference type="InterPro" id="IPR033942">
    <property type="entry name" value="IMPase"/>
</dbReference>
<evidence type="ECO:0000256" key="3">
    <source>
        <dbReference type="ARBA" id="ARBA00005152"/>
    </source>
</evidence>
<accession>A0ABV7VIM4</accession>
<gene>
    <name evidence="9" type="ORF">ACFOOQ_12565</name>
</gene>
<organism evidence="9 10">
    <name type="scientific">Ferrovibrio xuzhouensis</name>
    <dbReference type="NCBI Taxonomy" id="1576914"/>
    <lineage>
        <taxon>Bacteria</taxon>
        <taxon>Pseudomonadati</taxon>
        <taxon>Pseudomonadota</taxon>
        <taxon>Alphaproteobacteria</taxon>
        <taxon>Rhodospirillales</taxon>
        <taxon>Rhodospirillaceae</taxon>
        <taxon>Ferrovibrio</taxon>
    </lineage>
</organism>
<name>A0ABV7VIM4_9PROT</name>
<keyword evidence="10" id="KW-1185">Reference proteome</keyword>
<dbReference type="Gene3D" id="3.40.190.80">
    <property type="match status" value="1"/>
</dbReference>
<dbReference type="CDD" id="cd01639">
    <property type="entry name" value="IMPase"/>
    <property type="match status" value="1"/>
</dbReference>